<keyword evidence="11" id="KW-0969">Cilium</keyword>
<evidence type="ECO:0000259" key="8">
    <source>
        <dbReference type="Pfam" id="PF00460"/>
    </source>
</evidence>
<dbReference type="RefSeq" id="WP_015724928.1">
    <property type="nucleotide sequence ID" value="NC_014972.1"/>
</dbReference>
<gene>
    <name evidence="11" type="ordered locus">Despr_2246</name>
</gene>
<keyword evidence="11" id="KW-0282">Flagellum</keyword>
<dbReference type="InterPro" id="IPR001444">
    <property type="entry name" value="Flag_bb_rod_N"/>
</dbReference>
<dbReference type="KEGG" id="dpr:Despr_2246"/>
<evidence type="ECO:0000256" key="6">
    <source>
        <dbReference type="NCBIfam" id="TIGR02488"/>
    </source>
</evidence>
<evidence type="ECO:0000313" key="11">
    <source>
        <dbReference type="EMBL" id="ADW18390.1"/>
    </source>
</evidence>
<dbReference type="NCBIfam" id="TIGR02488">
    <property type="entry name" value="flgG_G_neg"/>
    <property type="match status" value="1"/>
</dbReference>
<protein>
    <recommendedName>
        <fullName evidence="3 6">Flagellar basal-body rod protein FlgG</fullName>
    </recommendedName>
</protein>
<name>A0A7U3YN14_DESPD</name>
<evidence type="ECO:0000256" key="2">
    <source>
        <dbReference type="ARBA" id="ARBA00009677"/>
    </source>
</evidence>
<dbReference type="NCBIfam" id="TIGR03506">
    <property type="entry name" value="FlgEFG_subfam"/>
    <property type="match status" value="2"/>
</dbReference>
<keyword evidence="4 7" id="KW-0975">Bacterial flagellum</keyword>
<sequence>MRSLWTSTTGMSAQNLNMDVIANNLANVSTTGFKKSRADFQDLLYQIMKVPGSPTSADTRSPTGIQVGLGVKPAAVTKVFTEGDIVQTENTLDVAIEGPGFFQVTLPDGNIAYTRAGNLKLDGEGRLTTSDGFPIEPEIVIPEDAREVTISQTGVVSAIVGDDTTSTELGNVDLVDFVNDAGLIAIGRNLFRETEASGAPLIGAPGTNGIGTLLQGYVENSNVNLVEEMTHMITTQRAFEINSNVITTSDEMMQTVTNMV</sequence>
<dbReference type="AlphaFoldDB" id="A0A7U3YN14"/>
<dbReference type="InterPro" id="IPR019776">
    <property type="entry name" value="Flagellar_basal_body_rod_CS"/>
</dbReference>
<evidence type="ECO:0000256" key="3">
    <source>
        <dbReference type="ARBA" id="ARBA00017948"/>
    </source>
</evidence>
<dbReference type="GO" id="GO:0009426">
    <property type="term" value="C:bacterial-type flagellum basal body, distal rod"/>
    <property type="evidence" value="ECO:0007669"/>
    <property type="project" value="UniProtKB-UniRule"/>
</dbReference>
<dbReference type="InterPro" id="IPR010930">
    <property type="entry name" value="Flg_bb/hook_C_dom"/>
</dbReference>
<evidence type="ECO:0000259" key="10">
    <source>
        <dbReference type="Pfam" id="PF22692"/>
    </source>
</evidence>
<organism evidence="11 12">
    <name type="scientific">Desulfobulbus propionicus (strain ATCC 33891 / DSM 2032 / VKM B-1956 / 1pr3)</name>
    <dbReference type="NCBI Taxonomy" id="577650"/>
    <lineage>
        <taxon>Bacteria</taxon>
        <taxon>Pseudomonadati</taxon>
        <taxon>Thermodesulfobacteriota</taxon>
        <taxon>Desulfobulbia</taxon>
        <taxon>Desulfobulbales</taxon>
        <taxon>Desulfobulbaceae</taxon>
        <taxon>Desulfobulbus</taxon>
    </lineage>
</organism>
<keyword evidence="12" id="KW-1185">Reference proteome</keyword>
<dbReference type="EMBL" id="CP002364">
    <property type="protein sequence ID" value="ADW18390.1"/>
    <property type="molecule type" value="Genomic_DNA"/>
</dbReference>
<reference evidence="11 12" key="1">
    <citation type="journal article" date="2011" name="Stand. Genomic Sci.">
        <title>Complete genome sequence of Desulfobulbus propionicus type strain (1pr3).</title>
        <authorList>
            <person name="Pagani I."/>
            <person name="Lapidus A."/>
            <person name="Nolan M."/>
            <person name="Lucas S."/>
            <person name="Hammon N."/>
            <person name="Deshpande S."/>
            <person name="Cheng J.F."/>
            <person name="Chertkov O."/>
            <person name="Davenport K."/>
            <person name="Tapia R."/>
            <person name="Han C."/>
            <person name="Goodwin L."/>
            <person name="Pitluck S."/>
            <person name="Liolios K."/>
            <person name="Mavromatis K."/>
            <person name="Ivanova N."/>
            <person name="Mikhailova N."/>
            <person name="Pati A."/>
            <person name="Chen A."/>
            <person name="Palaniappan K."/>
            <person name="Land M."/>
            <person name="Hauser L."/>
            <person name="Chang Y.J."/>
            <person name="Jeffries C.D."/>
            <person name="Detter J.C."/>
            <person name="Brambilla E."/>
            <person name="Kannan K.P."/>
            <person name="Djao O.D."/>
            <person name="Rohde M."/>
            <person name="Pukall R."/>
            <person name="Spring S."/>
            <person name="Goker M."/>
            <person name="Sikorski J."/>
            <person name="Woyke T."/>
            <person name="Bristow J."/>
            <person name="Eisen J.A."/>
            <person name="Markowitz V."/>
            <person name="Hugenholtz P."/>
            <person name="Kyrpides N.C."/>
            <person name="Klenk H.P."/>
        </authorList>
    </citation>
    <scope>NUCLEOTIDE SEQUENCE [LARGE SCALE GENOMIC DNA]</scope>
    <source>
        <strain evidence="12">ATCC 33891 / DSM 2032 / 1pr3</strain>
    </source>
</reference>
<feature type="domain" description="Flagellar basal-body/hook protein C-terminal" evidence="9">
    <location>
        <begin position="215"/>
        <end position="259"/>
    </location>
</feature>
<feature type="domain" description="Flagellar basal body rod protein N-terminal" evidence="8">
    <location>
        <begin position="6"/>
        <end position="34"/>
    </location>
</feature>
<dbReference type="SUPFAM" id="SSF117143">
    <property type="entry name" value="Flagellar hook protein flgE"/>
    <property type="match status" value="1"/>
</dbReference>
<accession>A0A7U3YN14</accession>
<evidence type="ECO:0000256" key="4">
    <source>
        <dbReference type="ARBA" id="ARBA00023143"/>
    </source>
</evidence>
<dbReference type="PANTHER" id="PTHR30435:SF19">
    <property type="entry name" value="FLAGELLAR BASAL-BODY ROD PROTEIN FLGG"/>
    <property type="match status" value="1"/>
</dbReference>
<dbReference type="Pfam" id="PF22692">
    <property type="entry name" value="LlgE_F_G_D1"/>
    <property type="match status" value="1"/>
</dbReference>
<evidence type="ECO:0000313" key="12">
    <source>
        <dbReference type="Proteomes" id="UP000006365"/>
    </source>
</evidence>
<dbReference type="PANTHER" id="PTHR30435">
    <property type="entry name" value="FLAGELLAR PROTEIN"/>
    <property type="match status" value="1"/>
</dbReference>
<comment type="similarity">
    <text evidence="2 7">Belongs to the flagella basal body rod proteins family.</text>
</comment>
<evidence type="ECO:0000256" key="7">
    <source>
        <dbReference type="RuleBase" id="RU362116"/>
    </source>
</evidence>
<dbReference type="Pfam" id="PF00460">
    <property type="entry name" value="Flg_bb_rod"/>
    <property type="match status" value="1"/>
</dbReference>
<dbReference type="InterPro" id="IPR053967">
    <property type="entry name" value="LlgE_F_G-like_D1"/>
</dbReference>
<dbReference type="InterPro" id="IPR012834">
    <property type="entry name" value="FlgG_G_neg"/>
</dbReference>
<dbReference type="PROSITE" id="PS00588">
    <property type="entry name" value="FLAGELLA_BB_ROD"/>
    <property type="match status" value="1"/>
</dbReference>
<dbReference type="Pfam" id="PF06429">
    <property type="entry name" value="Flg_bbr_C"/>
    <property type="match status" value="1"/>
</dbReference>
<dbReference type="GO" id="GO:0071978">
    <property type="term" value="P:bacterial-type flagellum-dependent swarming motility"/>
    <property type="evidence" value="ECO:0007669"/>
    <property type="project" value="TreeGrafter"/>
</dbReference>
<dbReference type="InterPro" id="IPR037925">
    <property type="entry name" value="FlgE/F/G-like"/>
</dbReference>
<evidence type="ECO:0000256" key="5">
    <source>
        <dbReference type="ARBA" id="ARBA00025933"/>
    </source>
</evidence>
<comment type="subcellular location">
    <subcellularLocation>
        <location evidence="1 7">Bacterial flagellum basal body</location>
    </subcellularLocation>
</comment>
<dbReference type="Proteomes" id="UP000006365">
    <property type="component" value="Chromosome"/>
</dbReference>
<comment type="subunit">
    <text evidence="5">The basal body constitutes a major portion of the flagellar organelle and consists of four rings (L,P,S, and M) mounted on a central rod. The rod consists of about 26 subunits of FlgG in the distal portion, and FlgB, FlgC and FlgF are thought to build up the proximal portion of the rod with about 6 subunits each.</text>
</comment>
<proteinExistence type="inferred from homology"/>
<dbReference type="InterPro" id="IPR020013">
    <property type="entry name" value="Flagellar_FlgE/F/G"/>
</dbReference>
<evidence type="ECO:0000259" key="9">
    <source>
        <dbReference type="Pfam" id="PF06429"/>
    </source>
</evidence>
<evidence type="ECO:0000256" key="1">
    <source>
        <dbReference type="ARBA" id="ARBA00004117"/>
    </source>
</evidence>
<keyword evidence="11" id="KW-0966">Cell projection</keyword>
<feature type="domain" description="Flagellar hook protein FlgE/F/G-like D1" evidence="10">
    <location>
        <begin position="95"/>
        <end position="158"/>
    </location>
</feature>